<keyword evidence="2" id="KW-1185">Reference proteome</keyword>
<dbReference type="Proteomes" id="UP001292094">
    <property type="component" value="Unassembled WGS sequence"/>
</dbReference>
<name>A0AAE1Q3F2_9EUCA</name>
<organism evidence="1 2">
    <name type="scientific">Petrolisthes manimaculis</name>
    <dbReference type="NCBI Taxonomy" id="1843537"/>
    <lineage>
        <taxon>Eukaryota</taxon>
        <taxon>Metazoa</taxon>
        <taxon>Ecdysozoa</taxon>
        <taxon>Arthropoda</taxon>
        <taxon>Crustacea</taxon>
        <taxon>Multicrustacea</taxon>
        <taxon>Malacostraca</taxon>
        <taxon>Eumalacostraca</taxon>
        <taxon>Eucarida</taxon>
        <taxon>Decapoda</taxon>
        <taxon>Pleocyemata</taxon>
        <taxon>Anomura</taxon>
        <taxon>Galatheoidea</taxon>
        <taxon>Porcellanidae</taxon>
        <taxon>Petrolisthes</taxon>
    </lineage>
</organism>
<evidence type="ECO:0000313" key="1">
    <source>
        <dbReference type="EMBL" id="KAK4317757.1"/>
    </source>
</evidence>
<proteinExistence type="predicted"/>
<dbReference type="AlphaFoldDB" id="A0AAE1Q3F2"/>
<evidence type="ECO:0000313" key="2">
    <source>
        <dbReference type="Proteomes" id="UP001292094"/>
    </source>
</evidence>
<reference evidence="1" key="1">
    <citation type="submission" date="2023-11" db="EMBL/GenBank/DDBJ databases">
        <title>Genome assemblies of two species of porcelain crab, Petrolisthes cinctipes and Petrolisthes manimaculis (Anomura: Porcellanidae).</title>
        <authorList>
            <person name="Angst P."/>
        </authorList>
    </citation>
    <scope>NUCLEOTIDE SEQUENCE</scope>
    <source>
        <strain evidence="1">PB745_02</strain>
        <tissue evidence="1">Gill</tissue>
    </source>
</reference>
<gene>
    <name evidence="1" type="ORF">Pmani_011194</name>
</gene>
<protein>
    <submittedName>
        <fullName evidence="1">Uncharacterized protein</fullName>
    </submittedName>
</protein>
<comment type="caution">
    <text evidence="1">The sequence shown here is derived from an EMBL/GenBank/DDBJ whole genome shotgun (WGS) entry which is preliminary data.</text>
</comment>
<accession>A0AAE1Q3F2</accession>
<dbReference type="EMBL" id="JAWZYT010000892">
    <property type="protein sequence ID" value="KAK4317757.1"/>
    <property type="molecule type" value="Genomic_DNA"/>
</dbReference>
<sequence>MVRPHLEYAQSVWSPYKKKDILAVENVLRRASKMLPGLKNHTYPERLKALDIPSMVYRRMRGDMIETFKIINGYYDEAVNIALERNTGPTRGNSKKLAKGRCKTKKRQINFRLRIVDVWNSLPNDVVEADSVMRFEKLLDRF</sequence>